<sequence length="79" mass="8397">MSIYKSTQSLLEISLRIGSTMFLVIGAAFVIPNAGAALNSTPAEQSKTNRVEQDSSDLAGYEPPSNFGRPLSDFSSGTR</sequence>
<dbReference type="AlphaFoldDB" id="A0A1Z4LIA6"/>
<feature type="transmembrane region" description="Helical" evidence="2">
    <location>
        <begin position="21"/>
        <end position="38"/>
    </location>
</feature>
<name>A0A1Z4LIA6_9CYAN</name>
<dbReference type="Proteomes" id="UP000218418">
    <property type="component" value="Chromosome"/>
</dbReference>
<dbReference type="EMBL" id="AP018227">
    <property type="protein sequence ID" value="BAY80962.1"/>
    <property type="molecule type" value="Genomic_DNA"/>
</dbReference>
<keyword evidence="4" id="KW-1185">Reference proteome</keyword>
<evidence type="ECO:0000313" key="4">
    <source>
        <dbReference type="Proteomes" id="UP000218418"/>
    </source>
</evidence>
<accession>A0A1Z4LIA6</accession>
<evidence type="ECO:0000256" key="2">
    <source>
        <dbReference type="SAM" id="Phobius"/>
    </source>
</evidence>
<feature type="region of interest" description="Disordered" evidence="1">
    <location>
        <begin position="39"/>
        <end position="79"/>
    </location>
</feature>
<reference evidence="3 4" key="1">
    <citation type="submission" date="2017-06" db="EMBL/GenBank/DDBJ databases">
        <title>Genome sequencing of cyanobaciteial culture collection at National Institute for Environmental Studies (NIES).</title>
        <authorList>
            <person name="Hirose Y."/>
            <person name="Shimura Y."/>
            <person name="Fujisawa T."/>
            <person name="Nakamura Y."/>
            <person name="Kawachi M."/>
        </authorList>
    </citation>
    <scope>NUCLEOTIDE SEQUENCE [LARGE SCALE GENOMIC DNA]</scope>
    <source>
        <strain evidence="3 4">NIES-267</strain>
    </source>
</reference>
<proteinExistence type="predicted"/>
<organism evidence="3 4">
    <name type="scientific">Calothrix parasitica NIES-267</name>
    <dbReference type="NCBI Taxonomy" id="1973488"/>
    <lineage>
        <taxon>Bacteria</taxon>
        <taxon>Bacillati</taxon>
        <taxon>Cyanobacteriota</taxon>
        <taxon>Cyanophyceae</taxon>
        <taxon>Nostocales</taxon>
        <taxon>Calotrichaceae</taxon>
        <taxon>Calothrix</taxon>
    </lineage>
</organism>
<keyword evidence="2" id="KW-0812">Transmembrane</keyword>
<keyword evidence="2" id="KW-0472">Membrane</keyword>
<keyword evidence="2" id="KW-1133">Transmembrane helix</keyword>
<evidence type="ECO:0000256" key="1">
    <source>
        <dbReference type="SAM" id="MobiDB-lite"/>
    </source>
</evidence>
<gene>
    <name evidence="3" type="ORF">NIES267_04270</name>
</gene>
<protein>
    <submittedName>
        <fullName evidence="3">Uncharacterized protein</fullName>
    </submittedName>
</protein>
<evidence type="ECO:0000313" key="3">
    <source>
        <dbReference type="EMBL" id="BAY80962.1"/>
    </source>
</evidence>